<dbReference type="InterPro" id="IPR007305">
    <property type="entry name" value="Vesicle_transpt_Got1/SFT2"/>
</dbReference>
<dbReference type="GO" id="GO:0016020">
    <property type="term" value="C:membrane"/>
    <property type="evidence" value="ECO:0007669"/>
    <property type="project" value="UniProtKB-SubCell"/>
</dbReference>
<dbReference type="PANTHER" id="PTHR23137">
    <property type="entry name" value="VESICLE TRANSPORT PROTEIN-RELATED"/>
    <property type="match status" value="1"/>
</dbReference>
<name>A0ABR1G8H3_AURAN</name>
<dbReference type="EMBL" id="JBBJCI010000080">
    <property type="protein sequence ID" value="KAK7249283.1"/>
    <property type="molecule type" value="Genomic_DNA"/>
</dbReference>
<proteinExistence type="predicted"/>
<organism evidence="1 2">
    <name type="scientific">Aureococcus anophagefferens</name>
    <name type="common">Harmful bloom alga</name>
    <dbReference type="NCBI Taxonomy" id="44056"/>
    <lineage>
        <taxon>Eukaryota</taxon>
        <taxon>Sar</taxon>
        <taxon>Stramenopiles</taxon>
        <taxon>Ochrophyta</taxon>
        <taxon>Pelagophyceae</taxon>
        <taxon>Pelagomonadales</taxon>
        <taxon>Pelagomonadaceae</taxon>
        <taxon>Aureococcus</taxon>
    </lineage>
</organism>
<dbReference type="Proteomes" id="UP001363151">
    <property type="component" value="Unassembled WGS sequence"/>
</dbReference>
<dbReference type="GO" id="GO:0005737">
    <property type="term" value="C:cytoplasm"/>
    <property type="evidence" value="ECO:0007669"/>
    <property type="project" value="UniProtKB-ARBA"/>
</dbReference>
<protein>
    <submittedName>
        <fullName evidence="1">Vesicle-mediated transport protein</fullName>
    </submittedName>
</protein>
<dbReference type="PANTHER" id="PTHR23137:SF6">
    <property type="entry name" value="VESICLE TRANSPORT PROTEIN"/>
    <property type="match status" value="1"/>
</dbReference>
<sequence length="174" mass="19195">MSFSTPFTQEQSFEDEACDGCPKLTYQQRIIGFCACCGFGYLLSFMGTMMLAVGGPDAETIRNFATLYIVGNFIAIAATLFLLGPRSQCKKMFDKTRRFSTIFWLLTLIVTFAVAVAGVNVGVVVMLIFVQIGASIWYSASYIPYGRRMIVKIFQSTCCSPCPQVCDPCIKIAT</sequence>
<dbReference type="GO" id="GO:0016192">
    <property type="term" value="P:vesicle-mediated transport"/>
    <property type="evidence" value="ECO:0007669"/>
    <property type="project" value="InterPro"/>
</dbReference>
<dbReference type="Pfam" id="PF04178">
    <property type="entry name" value="Got1"/>
    <property type="match status" value="1"/>
</dbReference>
<dbReference type="GO" id="GO:0015031">
    <property type="term" value="P:protein transport"/>
    <property type="evidence" value="ECO:0007669"/>
    <property type="project" value="UniProtKB-KW"/>
</dbReference>
<evidence type="ECO:0000313" key="1">
    <source>
        <dbReference type="EMBL" id="KAK7249283.1"/>
    </source>
</evidence>
<reference evidence="1 2" key="1">
    <citation type="submission" date="2024-03" db="EMBL/GenBank/DDBJ databases">
        <title>Aureococcus anophagefferens CCMP1851 and Kratosvirus quantuckense: Draft genome of a second virus-susceptible host strain in the model system.</title>
        <authorList>
            <person name="Chase E."/>
            <person name="Truchon A.R."/>
            <person name="Schepens W."/>
            <person name="Wilhelm S.W."/>
        </authorList>
    </citation>
    <scope>NUCLEOTIDE SEQUENCE [LARGE SCALE GENOMIC DNA]</scope>
    <source>
        <strain evidence="1 2">CCMP1851</strain>
    </source>
</reference>
<comment type="caution">
    <text evidence="1">The sequence shown here is derived from an EMBL/GenBank/DDBJ whole genome shotgun (WGS) entry which is preliminary data.</text>
</comment>
<gene>
    <name evidence="1" type="ORF">SO694_00047154</name>
</gene>
<dbReference type="InterPro" id="IPR011691">
    <property type="entry name" value="Vesicle_transpt_SFT2"/>
</dbReference>
<dbReference type="GO" id="GO:0012505">
    <property type="term" value="C:endomembrane system"/>
    <property type="evidence" value="ECO:0007669"/>
    <property type="project" value="UniProtKB-ARBA"/>
</dbReference>
<evidence type="ECO:0000313" key="2">
    <source>
        <dbReference type="Proteomes" id="UP001363151"/>
    </source>
</evidence>
<accession>A0ABR1G8H3</accession>
<keyword evidence="2" id="KW-1185">Reference proteome</keyword>
<dbReference type="KEGG" id="aaf:AURANDRAFT_59950"/>